<dbReference type="EMBL" id="CP017641">
    <property type="protein sequence ID" value="APZ94878.1"/>
    <property type="molecule type" value="Genomic_DNA"/>
</dbReference>
<dbReference type="AlphaFoldDB" id="A0A1P8WLE4"/>
<feature type="transmembrane region" description="Helical" evidence="2">
    <location>
        <begin position="12"/>
        <end position="30"/>
    </location>
</feature>
<feature type="compositionally biased region" description="Polar residues" evidence="1">
    <location>
        <begin position="92"/>
        <end position="106"/>
    </location>
</feature>
<evidence type="ECO:0000256" key="1">
    <source>
        <dbReference type="SAM" id="MobiDB-lite"/>
    </source>
</evidence>
<dbReference type="STRING" id="1891926.Fuma_04528"/>
<reference evidence="3 4" key="1">
    <citation type="journal article" date="2016" name="Front. Microbiol.">
        <title>Fuerstia marisgermanicae gen. nov., sp. nov., an Unusual Member of the Phylum Planctomycetes from the German Wadden Sea.</title>
        <authorList>
            <person name="Kohn T."/>
            <person name="Heuer A."/>
            <person name="Jogler M."/>
            <person name="Vollmers J."/>
            <person name="Boedeker C."/>
            <person name="Bunk B."/>
            <person name="Rast P."/>
            <person name="Borchert D."/>
            <person name="Glockner I."/>
            <person name="Freese H.M."/>
            <person name="Klenk H.P."/>
            <person name="Overmann J."/>
            <person name="Kaster A.K."/>
            <person name="Rohde M."/>
            <person name="Wiegand S."/>
            <person name="Jogler C."/>
        </authorList>
    </citation>
    <scope>NUCLEOTIDE SEQUENCE [LARGE SCALE GENOMIC DNA]</scope>
    <source>
        <strain evidence="3 4">NH11</strain>
    </source>
</reference>
<evidence type="ECO:0000256" key="2">
    <source>
        <dbReference type="SAM" id="Phobius"/>
    </source>
</evidence>
<keyword evidence="4" id="KW-1185">Reference proteome</keyword>
<evidence type="ECO:0000313" key="4">
    <source>
        <dbReference type="Proteomes" id="UP000187735"/>
    </source>
</evidence>
<sequence>MINRELLNRLGEAALCAAILLSLCALIILGPQPTARKLSPVSSATSGYVVPPPLHQKQATRPGDSATVASASAGMARPTHETSSWRAAPIHSGSTFQTTASLQAHE</sequence>
<dbReference type="KEGG" id="fmr:Fuma_04528"/>
<name>A0A1P8WLE4_9PLAN</name>
<organism evidence="3 4">
    <name type="scientific">Fuerstiella marisgermanici</name>
    <dbReference type="NCBI Taxonomy" id="1891926"/>
    <lineage>
        <taxon>Bacteria</taxon>
        <taxon>Pseudomonadati</taxon>
        <taxon>Planctomycetota</taxon>
        <taxon>Planctomycetia</taxon>
        <taxon>Planctomycetales</taxon>
        <taxon>Planctomycetaceae</taxon>
        <taxon>Fuerstiella</taxon>
    </lineage>
</organism>
<keyword evidence="2" id="KW-0472">Membrane</keyword>
<feature type="region of interest" description="Disordered" evidence="1">
    <location>
        <begin position="42"/>
        <end position="106"/>
    </location>
</feature>
<keyword evidence="2" id="KW-0812">Transmembrane</keyword>
<evidence type="ECO:0000313" key="3">
    <source>
        <dbReference type="EMBL" id="APZ94878.1"/>
    </source>
</evidence>
<accession>A0A1P8WLE4</accession>
<keyword evidence="2" id="KW-1133">Transmembrane helix</keyword>
<gene>
    <name evidence="3" type="ORF">Fuma_04528</name>
</gene>
<protein>
    <submittedName>
        <fullName evidence="3">Uncharacterized protein</fullName>
    </submittedName>
</protein>
<dbReference type="Proteomes" id="UP000187735">
    <property type="component" value="Chromosome"/>
</dbReference>
<proteinExistence type="predicted"/>